<keyword evidence="3 7" id="KW-0597">Phosphoprotein</keyword>
<dbReference type="KEGG" id="cate:C2869_00645"/>
<keyword evidence="12" id="KW-1185">Reference proteome</keyword>
<dbReference type="Pfam" id="PF02518">
    <property type="entry name" value="HATPase_c"/>
    <property type="match status" value="1"/>
</dbReference>
<dbReference type="Gene3D" id="3.30.565.10">
    <property type="entry name" value="Histidine kinase-like ATPase, C-terminal domain"/>
    <property type="match status" value="1"/>
</dbReference>
<dbReference type="CDD" id="cd17546">
    <property type="entry name" value="REC_hyHK_CKI1_RcsC-like"/>
    <property type="match status" value="1"/>
</dbReference>
<dbReference type="AlphaFoldDB" id="A0A2S0VLF1"/>
<dbReference type="Pfam" id="PF00072">
    <property type="entry name" value="Response_reg"/>
    <property type="match status" value="1"/>
</dbReference>
<evidence type="ECO:0000259" key="10">
    <source>
        <dbReference type="PROSITE" id="PS50113"/>
    </source>
</evidence>
<feature type="domain" description="PAC" evidence="10">
    <location>
        <begin position="271"/>
        <end position="322"/>
    </location>
</feature>
<dbReference type="CDD" id="cd00082">
    <property type="entry name" value="HisKA"/>
    <property type="match status" value="1"/>
</dbReference>
<comment type="catalytic activity">
    <reaction evidence="1">
        <text>ATP + protein L-histidine = ADP + protein N-phospho-L-histidine.</text>
        <dbReference type="EC" id="2.7.13.3"/>
    </reaction>
</comment>
<dbReference type="InterPro" id="IPR000014">
    <property type="entry name" value="PAS"/>
</dbReference>
<dbReference type="InterPro" id="IPR011006">
    <property type="entry name" value="CheY-like_superfamily"/>
</dbReference>
<dbReference type="SMART" id="SM00388">
    <property type="entry name" value="HisKA"/>
    <property type="match status" value="1"/>
</dbReference>
<dbReference type="EC" id="2.7.13.3" evidence="2"/>
<dbReference type="InterPro" id="IPR018771">
    <property type="entry name" value="PocR_dom"/>
</dbReference>
<dbReference type="SUPFAM" id="SSF52172">
    <property type="entry name" value="CheY-like"/>
    <property type="match status" value="1"/>
</dbReference>
<evidence type="ECO:0000256" key="1">
    <source>
        <dbReference type="ARBA" id="ARBA00000085"/>
    </source>
</evidence>
<keyword evidence="5" id="KW-0418">Kinase</keyword>
<dbReference type="SUPFAM" id="SSF55874">
    <property type="entry name" value="ATPase domain of HSP90 chaperone/DNA topoisomerase II/histidine kinase"/>
    <property type="match status" value="1"/>
</dbReference>
<dbReference type="EMBL" id="CP026604">
    <property type="protein sequence ID" value="AWB65039.1"/>
    <property type="molecule type" value="Genomic_DNA"/>
</dbReference>
<dbReference type="OrthoDB" id="9810730at2"/>
<dbReference type="Pfam" id="PF00512">
    <property type="entry name" value="HisKA"/>
    <property type="match status" value="1"/>
</dbReference>
<evidence type="ECO:0000256" key="3">
    <source>
        <dbReference type="ARBA" id="ARBA00022553"/>
    </source>
</evidence>
<protein>
    <recommendedName>
        <fullName evidence="2">histidine kinase</fullName>
        <ecNumber evidence="2">2.7.13.3</ecNumber>
    </recommendedName>
</protein>
<dbReference type="PRINTS" id="PR00344">
    <property type="entry name" value="BCTRLSENSOR"/>
</dbReference>
<dbReference type="RefSeq" id="WP_108601118.1">
    <property type="nucleotide sequence ID" value="NZ_CP026604.1"/>
</dbReference>
<dbReference type="PANTHER" id="PTHR43047:SF64">
    <property type="entry name" value="HISTIDINE KINASE CONTAINING CHEY-HOMOLOGOUS RECEIVER DOMAIN AND PAS DOMAIN-RELATED"/>
    <property type="match status" value="1"/>
</dbReference>
<dbReference type="InterPro" id="IPR004358">
    <property type="entry name" value="Sig_transdc_His_kin-like_C"/>
</dbReference>
<keyword evidence="4" id="KW-0808">Transferase</keyword>
<reference evidence="11 12" key="1">
    <citation type="submission" date="2018-01" db="EMBL/GenBank/DDBJ databases">
        <title>Genome sequence of a Cantenovulum-like bacteria.</title>
        <authorList>
            <person name="Tan W.R."/>
            <person name="Lau N.-S."/>
            <person name="Go F."/>
            <person name="Amirul A.-A.A."/>
        </authorList>
    </citation>
    <scope>NUCLEOTIDE SEQUENCE [LARGE SCALE GENOMIC DNA]</scope>
    <source>
        <strain evidence="11 12">CCB-QB4</strain>
    </source>
</reference>
<evidence type="ECO:0000313" key="12">
    <source>
        <dbReference type="Proteomes" id="UP000244441"/>
    </source>
</evidence>
<dbReference type="GO" id="GO:0000155">
    <property type="term" value="F:phosphorelay sensor kinase activity"/>
    <property type="evidence" value="ECO:0007669"/>
    <property type="project" value="InterPro"/>
</dbReference>
<feature type="domain" description="Response regulatory" evidence="9">
    <location>
        <begin position="582"/>
        <end position="696"/>
    </location>
</feature>
<evidence type="ECO:0000256" key="7">
    <source>
        <dbReference type="PROSITE-ProRule" id="PRU00169"/>
    </source>
</evidence>
<proteinExistence type="predicted"/>
<feature type="modified residue" description="4-aspartylphosphate" evidence="7">
    <location>
        <position position="631"/>
    </location>
</feature>
<dbReference type="NCBIfam" id="TIGR00229">
    <property type="entry name" value="sensory_box"/>
    <property type="match status" value="1"/>
</dbReference>
<name>A0A2S0VLF1_9ALTE</name>
<dbReference type="InterPro" id="IPR036890">
    <property type="entry name" value="HATPase_C_sf"/>
</dbReference>
<dbReference type="InterPro" id="IPR003594">
    <property type="entry name" value="HATPase_dom"/>
</dbReference>
<dbReference type="SUPFAM" id="SSF55785">
    <property type="entry name" value="PYP-like sensor domain (PAS domain)"/>
    <property type="match status" value="1"/>
</dbReference>
<dbReference type="SUPFAM" id="SSF47384">
    <property type="entry name" value="Homodimeric domain of signal transducing histidine kinase"/>
    <property type="match status" value="1"/>
</dbReference>
<dbReference type="InterPro" id="IPR003661">
    <property type="entry name" value="HisK_dim/P_dom"/>
</dbReference>
<dbReference type="InterPro" id="IPR001789">
    <property type="entry name" value="Sig_transdc_resp-reg_receiver"/>
</dbReference>
<dbReference type="PANTHER" id="PTHR43047">
    <property type="entry name" value="TWO-COMPONENT HISTIDINE PROTEIN KINASE"/>
    <property type="match status" value="1"/>
</dbReference>
<feature type="domain" description="Histidine kinase" evidence="8">
    <location>
        <begin position="340"/>
        <end position="560"/>
    </location>
</feature>
<dbReference type="InterPro" id="IPR005467">
    <property type="entry name" value="His_kinase_dom"/>
</dbReference>
<dbReference type="InterPro" id="IPR035965">
    <property type="entry name" value="PAS-like_dom_sf"/>
</dbReference>
<dbReference type="SMART" id="SM00387">
    <property type="entry name" value="HATPase_c"/>
    <property type="match status" value="1"/>
</dbReference>
<dbReference type="PROSITE" id="PS50110">
    <property type="entry name" value="RESPONSE_REGULATORY"/>
    <property type="match status" value="1"/>
</dbReference>
<accession>A0A2S0VLF1</accession>
<dbReference type="Gene3D" id="3.30.450.20">
    <property type="entry name" value="PAS domain"/>
    <property type="match status" value="1"/>
</dbReference>
<evidence type="ECO:0000256" key="2">
    <source>
        <dbReference type="ARBA" id="ARBA00012438"/>
    </source>
</evidence>
<dbReference type="Gene3D" id="1.10.287.130">
    <property type="match status" value="1"/>
</dbReference>
<dbReference type="SMART" id="SM00448">
    <property type="entry name" value="REC"/>
    <property type="match status" value="1"/>
</dbReference>
<evidence type="ECO:0000256" key="6">
    <source>
        <dbReference type="ARBA" id="ARBA00023012"/>
    </source>
</evidence>
<gene>
    <name evidence="11" type="ORF">C2869_00645</name>
</gene>
<dbReference type="PROSITE" id="PS50113">
    <property type="entry name" value="PAC"/>
    <property type="match status" value="1"/>
</dbReference>
<evidence type="ECO:0000259" key="9">
    <source>
        <dbReference type="PROSITE" id="PS50110"/>
    </source>
</evidence>
<dbReference type="Pfam" id="PF10114">
    <property type="entry name" value="PocR"/>
    <property type="match status" value="1"/>
</dbReference>
<evidence type="ECO:0000259" key="8">
    <source>
        <dbReference type="PROSITE" id="PS50109"/>
    </source>
</evidence>
<evidence type="ECO:0000256" key="4">
    <source>
        <dbReference type="ARBA" id="ARBA00022679"/>
    </source>
</evidence>
<organism evidence="11 12">
    <name type="scientific">Saccharobesus litoralis</name>
    <dbReference type="NCBI Taxonomy" id="2172099"/>
    <lineage>
        <taxon>Bacteria</taxon>
        <taxon>Pseudomonadati</taxon>
        <taxon>Pseudomonadota</taxon>
        <taxon>Gammaproteobacteria</taxon>
        <taxon>Alteromonadales</taxon>
        <taxon>Alteromonadaceae</taxon>
        <taxon>Saccharobesus</taxon>
    </lineage>
</organism>
<dbReference type="InterPro" id="IPR036097">
    <property type="entry name" value="HisK_dim/P_sf"/>
</dbReference>
<keyword evidence="6" id="KW-0902">Two-component regulatory system</keyword>
<dbReference type="Gene3D" id="3.40.50.2300">
    <property type="match status" value="1"/>
</dbReference>
<sequence>MQYDPDQLISPRYLIKDLINVEKLTELLELYSNATGMTTALLDLEGNVLIATNWQDSCTQFHRKNATTCSNCLESDTALAGQLEQGNEYNVYRCKNGLVDVATPVTIAGQHVANLFTGQFFFNPPDIDEFRQRAKNVGFEEEAYIQAIKKVPVYSESEIEAHFKFLAKLAEMIAEMGLAQAQILSAKQKETRKREMLAKSFAQFIEMAPLGVVKTTAKSGQISLANHAFLKLIGSSTQAISQMTLTDFVIEKDKSKLNEKLVLLPEKHSFGPLEIKLKTTDGNIIFGLLHSVIADEETSNKSVWTVIQDITDTKLLEQNLRQANEKAIAASKVKSEFLSNMSHEIRTPMNGIMGILQLLQSRITESRSQLLVDKAMYSARSLLTIINDILDFSKIEAGKISLEQIPFSINELINLTAADFSLIADEKNIHLTYDVKNTCPENWLGDPVRIRQILINIVSNAIKFTDSGYVKIICQSINYQGSSALSINIIDSGIGMDEQGIKALFERFEQADLSTTRRYGGTGLGMAISKNLVDLMQGTIEVESQLGRGTQFNLILPLSTTNLKPEKLSTKSAAGLQLKNKQVLIAEDNDINRLVVGNMLKPTQAKLIFANDGQQAINKYKENKPNLILMDIHMPNLDGMQACKNIKALNPDVPIVALTASVMKDELANYQDAGFDEYLGKPIDMPLLLDTIAKYLK</sequence>
<dbReference type="PROSITE" id="PS50109">
    <property type="entry name" value="HIS_KIN"/>
    <property type="match status" value="1"/>
</dbReference>
<evidence type="ECO:0000256" key="5">
    <source>
        <dbReference type="ARBA" id="ARBA00022777"/>
    </source>
</evidence>
<dbReference type="FunFam" id="3.30.565.10:FF:000010">
    <property type="entry name" value="Sensor histidine kinase RcsC"/>
    <property type="match status" value="1"/>
</dbReference>
<evidence type="ECO:0000313" key="11">
    <source>
        <dbReference type="EMBL" id="AWB65039.1"/>
    </source>
</evidence>
<dbReference type="CDD" id="cd16922">
    <property type="entry name" value="HATPase_EvgS-ArcB-TorS-like"/>
    <property type="match status" value="1"/>
</dbReference>
<dbReference type="InterPro" id="IPR000700">
    <property type="entry name" value="PAS-assoc_C"/>
</dbReference>
<dbReference type="CDD" id="cd00130">
    <property type="entry name" value="PAS"/>
    <property type="match status" value="1"/>
</dbReference>
<dbReference type="Proteomes" id="UP000244441">
    <property type="component" value="Chromosome"/>
</dbReference>
<dbReference type="Pfam" id="PF13426">
    <property type="entry name" value="PAS_9"/>
    <property type="match status" value="1"/>
</dbReference>